<dbReference type="SUPFAM" id="SSF56672">
    <property type="entry name" value="DNA/RNA polymerases"/>
    <property type="match status" value="1"/>
</dbReference>
<dbReference type="EMBL" id="BDDD01001303">
    <property type="protein sequence ID" value="GAV75057.1"/>
    <property type="molecule type" value="Genomic_DNA"/>
</dbReference>
<feature type="domain" description="Reverse transcriptase/retrotransposon-derived protein RNase H-like" evidence="2">
    <location>
        <begin position="103"/>
        <end position="197"/>
    </location>
</feature>
<dbReference type="OrthoDB" id="2013610at2759"/>
<evidence type="ECO:0000259" key="2">
    <source>
        <dbReference type="Pfam" id="PF17919"/>
    </source>
</evidence>
<organism evidence="3 4">
    <name type="scientific">Cephalotus follicularis</name>
    <name type="common">Albany pitcher plant</name>
    <dbReference type="NCBI Taxonomy" id="3775"/>
    <lineage>
        <taxon>Eukaryota</taxon>
        <taxon>Viridiplantae</taxon>
        <taxon>Streptophyta</taxon>
        <taxon>Embryophyta</taxon>
        <taxon>Tracheophyta</taxon>
        <taxon>Spermatophyta</taxon>
        <taxon>Magnoliopsida</taxon>
        <taxon>eudicotyledons</taxon>
        <taxon>Gunneridae</taxon>
        <taxon>Pentapetalae</taxon>
        <taxon>rosids</taxon>
        <taxon>fabids</taxon>
        <taxon>Oxalidales</taxon>
        <taxon>Cephalotaceae</taxon>
        <taxon>Cephalotus</taxon>
    </lineage>
</organism>
<keyword evidence="4" id="KW-1185">Reference proteome</keyword>
<proteinExistence type="predicted"/>
<sequence>MEEHLKHLRITLEILKQHSLVAKRSKCIFGGSKVEYLGHFISEQGVSTDPKKVATVQQWPIPKNLKELRGFLGLTGYYKRFIRNYSLLSKPLTSLLKKDAFKWTDEATDSFNRLKDAMVTAPILALPDMQEEFVVETDASGSGIGAVLMQNGHPVAYISKQLSPKHQALSVYEKELFAILFAVKKCEHYLLCGHFKIKTDHQSLKYLLQQKLTTPGQVTWLSKLLRFDYEIVYKKGKENIAADALSRIEGKELFSLFISSTEYGLLEEIQCSWQQDDKLIKLIKQLQSNPETHTRYTWKDDLLKKDGKLVV</sequence>
<name>A0A1Q3C478_CEPFO</name>
<dbReference type="PANTHER" id="PTHR37984">
    <property type="entry name" value="PROTEIN CBG26694"/>
    <property type="match status" value="1"/>
</dbReference>
<evidence type="ECO:0000256" key="1">
    <source>
        <dbReference type="ARBA" id="ARBA00023268"/>
    </source>
</evidence>
<gene>
    <name evidence="3" type="ORF">CFOL_v3_18537</name>
</gene>
<dbReference type="Pfam" id="PF17919">
    <property type="entry name" value="RT_RNaseH_2"/>
    <property type="match status" value="1"/>
</dbReference>
<keyword evidence="1" id="KW-0511">Multifunctional enzyme</keyword>
<dbReference type="InterPro" id="IPR043502">
    <property type="entry name" value="DNA/RNA_pol_sf"/>
</dbReference>
<evidence type="ECO:0000313" key="4">
    <source>
        <dbReference type="Proteomes" id="UP000187406"/>
    </source>
</evidence>
<dbReference type="PANTHER" id="PTHR37984:SF5">
    <property type="entry name" value="PROTEIN NYNRIN-LIKE"/>
    <property type="match status" value="1"/>
</dbReference>
<dbReference type="FunFam" id="3.30.70.270:FF:000020">
    <property type="entry name" value="Transposon Tf2-6 polyprotein-like Protein"/>
    <property type="match status" value="1"/>
</dbReference>
<dbReference type="AlphaFoldDB" id="A0A1Q3C478"/>
<dbReference type="Proteomes" id="UP000187406">
    <property type="component" value="Unassembled WGS sequence"/>
</dbReference>
<dbReference type="InterPro" id="IPR043128">
    <property type="entry name" value="Rev_trsase/Diguanyl_cyclase"/>
</dbReference>
<dbReference type="STRING" id="3775.A0A1Q3C478"/>
<dbReference type="InParanoid" id="A0A1Q3C478"/>
<comment type="caution">
    <text evidence="3">The sequence shown here is derived from an EMBL/GenBank/DDBJ whole genome shotgun (WGS) entry which is preliminary data.</text>
</comment>
<protein>
    <recommendedName>
        <fullName evidence="2">Reverse transcriptase/retrotransposon-derived protein RNase H-like domain-containing protein</fullName>
    </recommendedName>
</protein>
<evidence type="ECO:0000313" key="3">
    <source>
        <dbReference type="EMBL" id="GAV75057.1"/>
    </source>
</evidence>
<dbReference type="GO" id="GO:0003824">
    <property type="term" value="F:catalytic activity"/>
    <property type="evidence" value="ECO:0007669"/>
    <property type="project" value="UniProtKB-KW"/>
</dbReference>
<dbReference type="InterPro" id="IPR050951">
    <property type="entry name" value="Retrovirus_Pol_polyprotein"/>
</dbReference>
<accession>A0A1Q3C478</accession>
<reference evidence="4" key="1">
    <citation type="submission" date="2016-04" db="EMBL/GenBank/DDBJ databases">
        <title>Cephalotus genome sequencing.</title>
        <authorList>
            <person name="Fukushima K."/>
            <person name="Hasebe M."/>
            <person name="Fang X."/>
        </authorList>
    </citation>
    <scope>NUCLEOTIDE SEQUENCE [LARGE SCALE GENOMIC DNA]</scope>
    <source>
        <strain evidence="4">cv. St1</strain>
    </source>
</reference>
<dbReference type="Gene3D" id="3.30.70.270">
    <property type="match status" value="2"/>
</dbReference>
<dbReference type="InterPro" id="IPR041577">
    <property type="entry name" value="RT_RNaseH_2"/>
</dbReference>
<dbReference type="CDD" id="cd09274">
    <property type="entry name" value="RNase_HI_RT_Ty3"/>
    <property type="match status" value="1"/>
</dbReference>
<feature type="non-terminal residue" evidence="3">
    <location>
        <position position="311"/>
    </location>
</feature>